<feature type="domain" description="Cell envelope-related transcriptional attenuator" evidence="3">
    <location>
        <begin position="76"/>
        <end position="209"/>
    </location>
</feature>
<keyword evidence="2" id="KW-0812">Transmembrane</keyword>
<comment type="similarity">
    <text evidence="1">Belongs to the LytR/CpsA/Psr (LCP) family.</text>
</comment>
<dbReference type="PANTHER" id="PTHR33392">
    <property type="entry name" value="POLYISOPRENYL-TEICHOIC ACID--PEPTIDOGLYCAN TEICHOIC ACID TRANSFERASE TAGU"/>
    <property type="match status" value="1"/>
</dbReference>
<dbReference type="InterPro" id="IPR004474">
    <property type="entry name" value="LytR_CpsA_psr"/>
</dbReference>
<organism evidence="4 5">
    <name type="scientific">Ruminococcus flavefaciens</name>
    <dbReference type="NCBI Taxonomy" id="1265"/>
    <lineage>
        <taxon>Bacteria</taxon>
        <taxon>Bacillati</taxon>
        <taxon>Bacillota</taxon>
        <taxon>Clostridia</taxon>
        <taxon>Eubacteriales</taxon>
        <taxon>Oscillospiraceae</taxon>
        <taxon>Ruminococcus</taxon>
    </lineage>
</organism>
<dbReference type="Proteomes" id="UP000183190">
    <property type="component" value="Unassembled WGS sequence"/>
</dbReference>
<dbReference type="Gene3D" id="3.40.630.190">
    <property type="entry name" value="LCP protein"/>
    <property type="match status" value="1"/>
</dbReference>
<feature type="transmembrane region" description="Helical" evidence="2">
    <location>
        <begin position="12"/>
        <end position="32"/>
    </location>
</feature>
<dbReference type="PANTHER" id="PTHR33392:SF6">
    <property type="entry name" value="POLYISOPRENYL-TEICHOIC ACID--PEPTIDOGLYCAN TEICHOIC ACID TRANSFERASE TAGU"/>
    <property type="match status" value="1"/>
</dbReference>
<protein>
    <submittedName>
        <fullName evidence="4">Transcriptional attenuator, LytR family</fullName>
    </submittedName>
</protein>
<dbReference type="EMBL" id="FNWV01000007">
    <property type="protein sequence ID" value="SEH67785.1"/>
    <property type="molecule type" value="Genomic_DNA"/>
</dbReference>
<reference evidence="4 5" key="1">
    <citation type="submission" date="2016-10" db="EMBL/GenBank/DDBJ databases">
        <authorList>
            <person name="de Groot N.N."/>
        </authorList>
    </citation>
    <scope>NUCLEOTIDE SEQUENCE [LARGE SCALE GENOMIC DNA]</scope>
    <source>
        <strain evidence="4 5">YAD2003</strain>
    </source>
</reference>
<name>A0A1H6K3G2_RUMFL</name>
<evidence type="ECO:0000313" key="5">
    <source>
        <dbReference type="Proteomes" id="UP000183190"/>
    </source>
</evidence>
<evidence type="ECO:0000259" key="3">
    <source>
        <dbReference type="Pfam" id="PF03816"/>
    </source>
</evidence>
<keyword evidence="2" id="KW-0472">Membrane</keyword>
<accession>A0A1H6K3G2</accession>
<dbReference type="AlphaFoldDB" id="A0A1H6K3G2"/>
<proteinExistence type="inferred from homology"/>
<evidence type="ECO:0000256" key="1">
    <source>
        <dbReference type="ARBA" id="ARBA00006068"/>
    </source>
</evidence>
<dbReference type="RefSeq" id="WP_074717079.1">
    <property type="nucleotide sequence ID" value="NZ_FNWV01000007.1"/>
</dbReference>
<dbReference type="InterPro" id="IPR050922">
    <property type="entry name" value="LytR/CpsA/Psr_CW_biosynth"/>
</dbReference>
<gene>
    <name evidence="4" type="ORF">SAMN02910265_02062</name>
</gene>
<keyword evidence="2" id="KW-1133">Transmembrane helix</keyword>
<evidence type="ECO:0000313" key="4">
    <source>
        <dbReference type="EMBL" id="SEH67785.1"/>
    </source>
</evidence>
<dbReference type="Pfam" id="PF03816">
    <property type="entry name" value="LytR_cpsA_psr"/>
    <property type="match status" value="1"/>
</dbReference>
<evidence type="ECO:0000256" key="2">
    <source>
        <dbReference type="SAM" id="Phobius"/>
    </source>
</evidence>
<sequence>MAKRKSGHIAVPFLITIFIGLIIVGGGAYGVYRYFDLGKKEELTEPIPREVDEITSEDSHTMLLILDVPEKNCPPTFVLMRSMPVKKEVVFIGIPSNTIYLLDGEQKSINGSYGSGGADSAVDFVSKVFDLQIDRYMKFNADAAKKVYDIFGDVTYPVNADIAGFQNDGSSQLLNGDQALTFVTYRMFKDGESERAFTAATFLSSMLNQTDGERIASNMDDSFNIIINMVESNVTSKDYKDHKTALKNMFKNGKSISSAISLDGTISGEDFIPSDKFLDDIKEKFSEAKEVK</sequence>
<dbReference type="OrthoDB" id="1817975at2"/>